<dbReference type="Proteomes" id="UP001209318">
    <property type="component" value="Unassembled WGS sequence"/>
</dbReference>
<dbReference type="RefSeq" id="WP_263072455.1">
    <property type="nucleotide sequence ID" value="NZ_JAOUSF010000002.1"/>
</dbReference>
<proteinExistence type="inferred from homology"/>
<evidence type="ECO:0000259" key="4">
    <source>
        <dbReference type="Pfam" id="PF08241"/>
    </source>
</evidence>
<organism evidence="5 6">
    <name type="scientific">Perspicuibacillus lycopersici</name>
    <dbReference type="NCBI Taxonomy" id="1325689"/>
    <lineage>
        <taxon>Bacteria</taxon>
        <taxon>Bacillati</taxon>
        <taxon>Bacillota</taxon>
        <taxon>Bacilli</taxon>
        <taxon>Bacillales</taxon>
        <taxon>Bacillaceae</taxon>
        <taxon>Perspicuibacillus</taxon>
    </lineage>
</organism>
<dbReference type="GO" id="GO:0008757">
    <property type="term" value="F:S-adenosylmethionine-dependent methyltransferase activity"/>
    <property type="evidence" value="ECO:0007669"/>
    <property type="project" value="InterPro"/>
</dbReference>
<comment type="similarity">
    <text evidence="1">Belongs to the methyltransferase superfamily.</text>
</comment>
<reference evidence="5" key="1">
    <citation type="submission" date="2022-10" db="EMBL/GenBank/DDBJ databases">
        <title>Description of Fervidibacillus gen. nov. in the family Fervidibacillaceae fam. nov. with two species, Fervidibacillus albus sp. nov., and Fervidibacillus halotolerans sp. nov., isolated from tidal flat sediments.</title>
        <authorList>
            <person name="Kwon K.K."/>
            <person name="Yang S.-H."/>
        </authorList>
    </citation>
    <scope>NUCLEOTIDE SEQUENCE</scope>
    <source>
        <strain evidence="5">JCM 19140</strain>
    </source>
</reference>
<dbReference type="InterPro" id="IPR029063">
    <property type="entry name" value="SAM-dependent_MTases_sf"/>
</dbReference>
<dbReference type="PANTHER" id="PTHR44942">
    <property type="entry name" value="METHYLTRANSF_11 DOMAIN-CONTAINING PROTEIN"/>
    <property type="match status" value="1"/>
</dbReference>
<dbReference type="PANTHER" id="PTHR44942:SF4">
    <property type="entry name" value="METHYLTRANSFERASE TYPE 11 DOMAIN-CONTAINING PROTEIN"/>
    <property type="match status" value="1"/>
</dbReference>
<dbReference type="AlphaFoldDB" id="A0AAE3IW99"/>
<protein>
    <submittedName>
        <fullName evidence="5">Class I SAM-dependent methyltransferase</fullName>
    </submittedName>
</protein>
<keyword evidence="2 5" id="KW-0489">Methyltransferase</keyword>
<dbReference type="SUPFAM" id="SSF53335">
    <property type="entry name" value="S-adenosyl-L-methionine-dependent methyltransferases"/>
    <property type="match status" value="1"/>
</dbReference>
<feature type="domain" description="Methyltransferase type 11" evidence="4">
    <location>
        <begin position="43"/>
        <end position="135"/>
    </location>
</feature>
<dbReference type="EMBL" id="JAOUSF010000002">
    <property type="protein sequence ID" value="MCU9613245.1"/>
    <property type="molecule type" value="Genomic_DNA"/>
</dbReference>
<keyword evidence="3" id="KW-0808">Transferase</keyword>
<dbReference type="GO" id="GO:0032259">
    <property type="term" value="P:methylation"/>
    <property type="evidence" value="ECO:0007669"/>
    <property type="project" value="UniProtKB-KW"/>
</dbReference>
<dbReference type="InterPro" id="IPR013216">
    <property type="entry name" value="Methyltransf_11"/>
</dbReference>
<keyword evidence="6" id="KW-1185">Reference proteome</keyword>
<accession>A0AAE3IW99</accession>
<dbReference type="InterPro" id="IPR051052">
    <property type="entry name" value="Diverse_substrate_MTase"/>
</dbReference>
<evidence type="ECO:0000313" key="5">
    <source>
        <dbReference type="EMBL" id="MCU9613245.1"/>
    </source>
</evidence>
<evidence type="ECO:0000313" key="6">
    <source>
        <dbReference type="Proteomes" id="UP001209318"/>
    </source>
</evidence>
<dbReference type="CDD" id="cd02440">
    <property type="entry name" value="AdoMet_MTases"/>
    <property type="match status" value="1"/>
</dbReference>
<name>A0AAE3IW99_9BACI</name>
<dbReference type="Gene3D" id="3.40.50.150">
    <property type="entry name" value="Vaccinia Virus protein VP39"/>
    <property type="match status" value="1"/>
</dbReference>
<evidence type="ECO:0000256" key="3">
    <source>
        <dbReference type="ARBA" id="ARBA00022679"/>
    </source>
</evidence>
<evidence type="ECO:0000256" key="1">
    <source>
        <dbReference type="ARBA" id="ARBA00008361"/>
    </source>
</evidence>
<comment type="caution">
    <text evidence="5">The sequence shown here is derived from an EMBL/GenBank/DDBJ whole genome shotgun (WGS) entry which is preliminary data.</text>
</comment>
<evidence type="ECO:0000256" key="2">
    <source>
        <dbReference type="ARBA" id="ARBA00022603"/>
    </source>
</evidence>
<gene>
    <name evidence="5" type="ORF">OEV98_06725</name>
</gene>
<sequence length="252" mass="28362">MEHTNKFSGKAEGYAKFRPDYPDQLIIDWKQEHGLNEHAIIADIGAGTGIMTKKLLDFNLQVVAVEPNADMRAVAEEKLRHHPRYTSINGTAEHTTLPSETIDFITVAQAFHWFDLKKFKAECKRILKPSGKVAIISNSRVIDVPIMQEIISIYDAYCPEFKGFSNGMEEHPELYQAFFANFTTKSYDHPLIYDKESFIGRHLSASYAPIEGDAAYEQVVAAFRAVFEKYSTDGEVVLPNVTVCRCGELGSC</sequence>
<dbReference type="Pfam" id="PF08241">
    <property type="entry name" value="Methyltransf_11"/>
    <property type="match status" value="1"/>
</dbReference>